<reference evidence="2" key="1">
    <citation type="submission" date="2023-10" db="EMBL/GenBank/DDBJ databases">
        <authorList>
            <person name="Hackl T."/>
        </authorList>
    </citation>
    <scope>NUCLEOTIDE SEQUENCE</scope>
</reference>
<dbReference type="InterPro" id="IPR013096">
    <property type="entry name" value="Cupin_2"/>
</dbReference>
<feature type="domain" description="Cupin type-2" evidence="1">
    <location>
        <begin position="94"/>
        <end position="158"/>
    </location>
</feature>
<proteinExistence type="predicted"/>
<evidence type="ECO:0000313" key="3">
    <source>
        <dbReference type="Proteomes" id="UP001295740"/>
    </source>
</evidence>
<organism evidence="2 3">
    <name type="scientific">Anthostomella pinea</name>
    <dbReference type="NCBI Taxonomy" id="933095"/>
    <lineage>
        <taxon>Eukaryota</taxon>
        <taxon>Fungi</taxon>
        <taxon>Dikarya</taxon>
        <taxon>Ascomycota</taxon>
        <taxon>Pezizomycotina</taxon>
        <taxon>Sordariomycetes</taxon>
        <taxon>Xylariomycetidae</taxon>
        <taxon>Xylariales</taxon>
        <taxon>Xylariaceae</taxon>
        <taxon>Anthostomella</taxon>
    </lineage>
</organism>
<dbReference type="SUPFAM" id="SSF51182">
    <property type="entry name" value="RmlC-like cupins"/>
    <property type="match status" value="1"/>
</dbReference>
<dbReference type="EMBL" id="CAUWAG010000003">
    <property type="protein sequence ID" value="CAJ2501728.1"/>
    <property type="molecule type" value="Genomic_DNA"/>
</dbReference>
<name>A0AAI8V664_9PEZI</name>
<sequence length="192" mass="20937">MASASPSAHKSNDLPPLTRYITDHNAQGQAIFSSALPEALPGKTIYNGVKFSLGYVTDERPVSLASNKDITKYTGFLEEHPGIVLPGGTVVRYVDSPPGSLSPMHRTVSLDYGVVIEGEVELVLDSGETRLMRRGDLAVQRGTMHAWRNPSQTEWARMMYVLQESVPLEVGGKVLEEDYGDMEGQDVKSSGK</sequence>
<dbReference type="Pfam" id="PF07883">
    <property type="entry name" value="Cupin_2"/>
    <property type="match status" value="1"/>
</dbReference>
<dbReference type="InterPro" id="IPR047142">
    <property type="entry name" value="OryJ/VirC-like"/>
</dbReference>
<dbReference type="InterPro" id="IPR014710">
    <property type="entry name" value="RmlC-like_jellyroll"/>
</dbReference>
<accession>A0AAI8V664</accession>
<keyword evidence="3" id="KW-1185">Reference proteome</keyword>
<dbReference type="AlphaFoldDB" id="A0AAI8V664"/>
<evidence type="ECO:0000313" key="2">
    <source>
        <dbReference type="EMBL" id="CAJ2501728.1"/>
    </source>
</evidence>
<comment type="caution">
    <text evidence="2">The sequence shown here is derived from an EMBL/GenBank/DDBJ whole genome shotgun (WGS) entry which is preliminary data.</text>
</comment>
<dbReference type="PANTHER" id="PTHR36156:SF3">
    <property type="entry name" value="CUPIN 2 CONSERVED BARREL DOMAIN-CONTAINING PROTEIN"/>
    <property type="match status" value="1"/>
</dbReference>
<protein>
    <submittedName>
        <fullName evidence="2">Uu.00g045810.m01.CDS01</fullName>
    </submittedName>
</protein>
<dbReference type="Gene3D" id="2.60.120.10">
    <property type="entry name" value="Jelly Rolls"/>
    <property type="match status" value="1"/>
</dbReference>
<dbReference type="PANTHER" id="PTHR36156">
    <property type="entry name" value="SLR2101 PROTEIN"/>
    <property type="match status" value="1"/>
</dbReference>
<evidence type="ECO:0000259" key="1">
    <source>
        <dbReference type="Pfam" id="PF07883"/>
    </source>
</evidence>
<gene>
    <name evidence="2" type="ORF">KHLLAP_LOCUS2196</name>
</gene>
<dbReference type="CDD" id="cd02231">
    <property type="entry name" value="cupin_BLL6423-like"/>
    <property type="match status" value="1"/>
</dbReference>
<dbReference type="InterPro" id="IPR011051">
    <property type="entry name" value="RmlC_Cupin_sf"/>
</dbReference>
<dbReference type="Proteomes" id="UP001295740">
    <property type="component" value="Unassembled WGS sequence"/>
</dbReference>